<evidence type="ECO:0000256" key="8">
    <source>
        <dbReference type="ARBA" id="ARBA00022840"/>
    </source>
</evidence>
<keyword evidence="7" id="KW-0547">Nucleotide-binding</keyword>
<comment type="caution">
    <text evidence="11">The sequence shown here is derived from an EMBL/GenBank/DDBJ whole genome shotgun (WGS) entry which is preliminary data.</text>
</comment>
<dbReference type="SUPFAM" id="SSF52540">
    <property type="entry name" value="P-loop containing nucleoside triphosphate hydrolases"/>
    <property type="match status" value="1"/>
</dbReference>
<evidence type="ECO:0000256" key="7">
    <source>
        <dbReference type="ARBA" id="ARBA00022741"/>
    </source>
</evidence>
<organism evidence="11 12">
    <name type="scientific">Enterococcus camelliae</name>
    <dbReference type="NCBI Taxonomy" id="453959"/>
    <lineage>
        <taxon>Bacteria</taxon>
        <taxon>Bacillati</taxon>
        <taxon>Bacillota</taxon>
        <taxon>Bacilli</taxon>
        <taxon>Lactobacillales</taxon>
        <taxon>Enterococcaceae</taxon>
        <taxon>Enterococcus</taxon>
    </lineage>
</organism>
<keyword evidence="8" id="KW-0067">ATP-binding</keyword>
<evidence type="ECO:0000256" key="10">
    <source>
        <dbReference type="ARBA" id="ARBA00032441"/>
    </source>
</evidence>
<evidence type="ECO:0000256" key="3">
    <source>
        <dbReference type="ARBA" id="ARBA00019010"/>
    </source>
</evidence>
<comment type="similarity">
    <text evidence="2">Belongs to the TsaE family.</text>
</comment>
<sequence>MYEANDEQTTNFLAMELGKIVTAGDVIILTGDLGAGKTTFSKGIAKGLGISQMIKSPTYTIIREYTQGRLPFYHMDVYRLTSGYDDLGLDDYFEGEGLTVVEWGNQLGEWLPEDYLEIVIQTENTDLSKRRFVLKAHGTKATILANKVAEIWQAYKVSDR</sequence>
<keyword evidence="12" id="KW-1185">Reference proteome</keyword>
<evidence type="ECO:0000256" key="6">
    <source>
        <dbReference type="ARBA" id="ARBA00022723"/>
    </source>
</evidence>
<evidence type="ECO:0000313" key="12">
    <source>
        <dbReference type="Proteomes" id="UP001597427"/>
    </source>
</evidence>
<reference evidence="12" key="1">
    <citation type="journal article" date="2019" name="Int. J. Syst. Evol. Microbiol.">
        <title>The Global Catalogue of Microorganisms (GCM) 10K type strain sequencing project: providing services to taxonomists for standard genome sequencing and annotation.</title>
        <authorList>
            <consortium name="The Broad Institute Genomics Platform"/>
            <consortium name="The Broad Institute Genome Sequencing Center for Infectious Disease"/>
            <person name="Wu L."/>
            <person name="Ma J."/>
        </authorList>
    </citation>
    <scope>NUCLEOTIDE SEQUENCE [LARGE SCALE GENOMIC DNA]</scope>
    <source>
        <strain evidence="12">TISTR 932</strain>
    </source>
</reference>
<dbReference type="Proteomes" id="UP001597427">
    <property type="component" value="Unassembled WGS sequence"/>
</dbReference>
<name>A0ABW5TFY9_9ENTE</name>
<keyword evidence="6" id="KW-0479">Metal-binding</keyword>
<evidence type="ECO:0000256" key="9">
    <source>
        <dbReference type="ARBA" id="ARBA00022842"/>
    </source>
</evidence>
<keyword evidence="9" id="KW-0460">Magnesium</keyword>
<dbReference type="PANTHER" id="PTHR33540">
    <property type="entry name" value="TRNA THREONYLCARBAMOYLADENOSINE BIOSYNTHESIS PROTEIN TSAE"/>
    <property type="match status" value="1"/>
</dbReference>
<keyword evidence="5" id="KW-0819">tRNA processing</keyword>
<dbReference type="Gene3D" id="3.40.50.300">
    <property type="entry name" value="P-loop containing nucleotide triphosphate hydrolases"/>
    <property type="match status" value="1"/>
</dbReference>
<evidence type="ECO:0000256" key="4">
    <source>
        <dbReference type="ARBA" id="ARBA00022490"/>
    </source>
</evidence>
<proteinExistence type="inferred from homology"/>
<dbReference type="InterPro" id="IPR003442">
    <property type="entry name" value="T6A_TsaE"/>
</dbReference>
<accession>A0ABW5TFY9</accession>
<dbReference type="EMBL" id="JBHUMO010000012">
    <property type="protein sequence ID" value="MFD2728231.1"/>
    <property type="molecule type" value="Genomic_DNA"/>
</dbReference>
<dbReference type="PANTHER" id="PTHR33540:SF2">
    <property type="entry name" value="TRNA THREONYLCARBAMOYLADENOSINE BIOSYNTHESIS PROTEIN TSAE"/>
    <property type="match status" value="1"/>
</dbReference>
<evidence type="ECO:0000313" key="11">
    <source>
        <dbReference type="EMBL" id="MFD2728231.1"/>
    </source>
</evidence>
<evidence type="ECO:0000256" key="2">
    <source>
        <dbReference type="ARBA" id="ARBA00007599"/>
    </source>
</evidence>
<evidence type="ECO:0000256" key="5">
    <source>
        <dbReference type="ARBA" id="ARBA00022694"/>
    </source>
</evidence>
<dbReference type="NCBIfam" id="TIGR00150">
    <property type="entry name" value="T6A_YjeE"/>
    <property type="match status" value="1"/>
</dbReference>
<protein>
    <recommendedName>
        <fullName evidence="3">tRNA threonylcarbamoyladenosine biosynthesis protein TsaE</fullName>
    </recommendedName>
    <alternativeName>
        <fullName evidence="10">t(6)A37 threonylcarbamoyladenosine biosynthesis protein TsaE</fullName>
    </alternativeName>
</protein>
<dbReference type="Pfam" id="PF02367">
    <property type="entry name" value="TsaE"/>
    <property type="match status" value="1"/>
</dbReference>
<keyword evidence="4" id="KW-0963">Cytoplasm</keyword>
<comment type="subcellular location">
    <subcellularLocation>
        <location evidence="1">Cytoplasm</location>
    </subcellularLocation>
</comment>
<dbReference type="InterPro" id="IPR027417">
    <property type="entry name" value="P-loop_NTPase"/>
</dbReference>
<dbReference type="RefSeq" id="WP_379979433.1">
    <property type="nucleotide sequence ID" value="NZ_JBHUMO010000012.1"/>
</dbReference>
<gene>
    <name evidence="11" type="primary">tsaE</name>
    <name evidence="11" type="ORF">ACFSR0_02115</name>
</gene>
<evidence type="ECO:0000256" key="1">
    <source>
        <dbReference type="ARBA" id="ARBA00004496"/>
    </source>
</evidence>